<proteinExistence type="predicted"/>
<evidence type="ECO:0000313" key="2">
    <source>
        <dbReference type="Proteomes" id="UP000694941"/>
    </source>
</evidence>
<accession>A0ABM1TSU3</accession>
<feature type="region of interest" description="Disordered" evidence="1">
    <location>
        <begin position="238"/>
        <end position="283"/>
    </location>
</feature>
<name>A0ABM1TSU3_LIMPO</name>
<dbReference type="GeneID" id="111089940"/>
<feature type="compositionally biased region" description="Basic and acidic residues" evidence="1">
    <location>
        <begin position="256"/>
        <end position="265"/>
    </location>
</feature>
<feature type="compositionally biased region" description="Basic and acidic residues" evidence="1">
    <location>
        <begin position="14"/>
        <end position="27"/>
    </location>
</feature>
<dbReference type="Proteomes" id="UP000694941">
    <property type="component" value="Unplaced"/>
</dbReference>
<feature type="compositionally biased region" description="Polar residues" evidence="1">
    <location>
        <begin position="1"/>
        <end position="13"/>
    </location>
</feature>
<gene>
    <name evidence="3" type="primary">LOC111089940</name>
</gene>
<evidence type="ECO:0000313" key="3">
    <source>
        <dbReference type="RefSeq" id="XP_022258949.1"/>
    </source>
</evidence>
<feature type="region of interest" description="Disordered" evidence="1">
    <location>
        <begin position="1"/>
        <end position="27"/>
    </location>
</feature>
<organism evidence="2 3">
    <name type="scientific">Limulus polyphemus</name>
    <name type="common">Atlantic horseshoe crab</name>
    <dbReference type="NCBI Taxonomy" id="6850"/>
    <lineage>
        <taxon>Eukaryota</taxon>
        <taxon>Metazoa</taxon>
        <taxon>Ecdysozoa</taxon>
        <taxon>Arthropoda</taxon>
        <taxon>Chelicerata</taxon>
        <taxon>Merostomata</taxon>
        <taxon>Xiphosura</taxon>
        <taxon>Limulidae</taxon>
        <taxon>Limulus</taxon>
    </lineage>
</organism>
<feature type="region of interest" description="Disordered" evidence="1">
    <location>
        <begin position="51"/>
        <end position="71"/>
    </location>
</feature>
<dbReference type="RefSeq" id="XP_022258949.1">
    <property type="nucleotide sequence ID" value="XM_022403241.1"/>
</dbReference>
<feature type="region of interest" description="Disordered" evidence="1">
    <location>
        <begin position="550"/>
        <end position="612"/>
    </location>
</feature>
<feature type="compositionally biased region" description="Low complexity" evidence="1">
    <location>
        <begin position="202"/>
        <end position="219"/>
    </location>
</feature>
<sequence length="612" mass="69273">MKLSNNTSQVTDCNKQKRNDKSEEKLHVVNTKINQPTCVIRTHILPEVYTRSEDKEIEQNEGEPAGLDNSEYPAELDKLESSRSENNSSFEYPALIVERSRLDENPEVLEAFVREIPDITCETGSSIAPNEKVDQIRNLFEEISKMKANGLKNFTAKPFVVEIKSYSDKKKEEEIRRCSIENCPQKMVSPPPPLSLSEKNVSGISSRKQSGSSNSSFSSIEQPQIDKIIQKKTHPEILRSSGSSQGSDGVLPSETKSLDGEKSQCVEHLNGKHTPPSNRPVSSYFDPTQFNFPVGLDTNLKPSEFLKTVDKKPFPSSLMTKKHSVSSNENIIKINTAKSRTNIQTKTIEDFAKNVEIVEKVDVPFTKKNDIEVSNHSGNQESWAEEKKKRDILQETLGATNKPVFSITKEQLQSVNLKKTEKASSDDRTVLLKINRSTPVKKNDIIAEFKSPPVDIDVLRRPKEERMKLEIEEKNKNTPEIPKDCQTENFIETITEKGSYTDIPQWKRQMLAKRASEKAHKMSVEEMQKRAEDQKINTVPEWKRVLMRKSLKSSSAAPSRNNESHHKPLVNVTAAKDNLDYGTQTNFIITEGDKPSNPNFENFKKNNRTGSL</sequence>
<feature type="region of interest" description="Disordered" evidence="1">
    <location>
        <begin position="182"/>
        <end position="224"/>
    </location>
</feature>
<reference evidence="3" key="1">
    <citation type="submission" date="2025-08" db="UniProtKB">
        <authorList>
            <consortium name="RefSeq"/>
        </authorList>
    </citation>
    <scope>IDENTIFICATION</scope>
    <source>
        <tissue evidence="3">Muscle</tissue>
    </source>
</reference>
<feature type="compositionally biased region" description="Polar residues" evidence="1">
    <location>
        <begin position="552"/>
        <end position="561"/>
    </location>
</feature>
<protein>
    <submittedName>
        <fullName evidence="3">Uncharacterized protein LOC111089940 isoform X1</fullName>
    </submittedName>
</protein>
<evidence type="ECO:0000256" key="1">
    <source>
        <dbReference type="SAM" id="MobiDB-lite"/>
    </source>
</evidence>
<keyword evidence="2" id="KW-1185">Reference proteome</keyword>